<comment type="caution">
    <text evidence="7">The sequence shown here is derived from an EMBL/GenBank/DDBJ whole genome shotgun (WGS) entry which is preliminary data.</text>
</comment>
<evidence type="ECO:0000256" key="4">
    <source>
        <dbReference type="PIRSR" id="PIRSR606118-50"/>
    </source>
</evidence>
<dbReference type="EMBL" id="VCDI01000006">
    <property type="protein sequence ID" value="TLU71617.1"/>
    <property type="molecule type" value="Genomic_DNA"/>
</dbReference>
<keyword evidence="8" id="KW-1185">Reference proteome</keyword>
<evidence type="ECO:0000259" key="6">
    <source>
        <dbReference type="PROSITE" id="PS51736"/>
    </source>
</evidence>
<dbReference type="InterPro" id="IPR006118">
    <property type="entry name" value="Recombinase_CS"/>
</dbReference>
<feature type="domain" description="Resolvase/invertase-type recombinase catalytic" evidence="6">
    <location>
        <begin position="1"/>
        <end position="138"/>
    </location>
</feature>
<evidence type="ECO:0000313" key="8">
    <source>
        <dbReference type="Proteomes" id="UP000305654"/>
    </source>
</evidence>
<gene>
    <name evidence="7" type="ORF">FE263_16870</name>
</gene>
<reference evidence="7 8" key="1">
    <citation type="submission" date="2019-05" db="EMBL/GenBank/DDBJ databases">
        <authorList>
            <person name="Pankratov T."/>
            <person name="Grouzdev D."/>
        </authorList>
    </citation>
    <scope>NUCLEOTIDE SEQUENCE [LARGE SCALE GENOMIC DNA]</scope>
    <source>
        <strain evidence="7 8">KEBCLARHB70R</strain>
    </source>
</reference>
<dbReference type="GO" id="GO:0003677">
    <property type="term" value="F:DNA binding"/>
    <property type="evidence" value="ECO:0007669"/>
    <property type="project" value="UniProtKB-KW"/>
</dbReference>
<name>A0A5R9J532_9PROT</name>
<dbReference type="InterPro" id="IPR036162">
    <property type="entry name" value="Resolvase-like_N_sf"/>
</dbReference>
<dbReference type="PANTHER" id="PTHR30461:SF2">
    <property type="entry name" value="SERINE RECOMBINASE PINE-RELATED"/>
    <property type="match status" value="1"/>
</dbReference>
<dbReference type="SMART" id="SM00857">
    <property type="entry name" value="Resolvase"/>
    <property type="match status" value="1"/>
</dbReference>
<evidence type="ECO:0000256" key="2">
    <source>
        <dbReference type="ARBA" id="ARBA00023125"/>
    </source>
</evidence>
<dbReference type="CDD" id="cd03768">
    <property type="entry name" value="SR_ResInv"/>
    <property type="match status" value="1"/>
</dbReference>
<evidence type="ECO:0000256" key="5">
    <source>
        <dbReference type="PROSITE-ProRule" id="PRU10137"/>
    </source>
</evidence>
<proteinExistence type="predicted"/>
<dbReference type="Pfam" id="PF00239">
    <property type="entry name" value="Resolvase"/>
    <property type="match status" value="1"/>
</dbReference>
<dbReference type="PROSITE" id="PS51736">
    <property type="entry name" value="RECOMBINASES_3"/>
    <property type="match status" value="1"/>
</dbReference>
<evidence type="ECO:0000313" key="7">
    <source>
        <dbReference type="EMBL" id="TLU71617.1"/>
    </source>
</evidence>
<dbReference type="Proteomes" id="UP000305654">
    <property type="component" value="Unassembled WGS sequence"/>
</dbReference>
<dbReference type="OrthoDB" id="2290206at2"/>
<dbReference type="GO" id="GO:0000150">
    <property type="term" value="F:DNA strand exchange activity"/>
    <property type="evidence" value="ECO:0007669"/>
    <property type="project" value="InterPro"/>
</dbReference>
<dbReference type="GO" id="GO:0015074">
    <property type="term" value="P:DNA integration"/>
    <property type="evidence" value="ECO:0007669"/>
    <property type="project" value="UniProtKB-KW"/>
</dbReference>
<keyword evidence="3" id="KW-0233">DNA recombination</keyword>
<dbReference type="AlphaFoldDB" id="A0A5R9J532"/>
<organism evidence="7 8">
    <name type="scientific">Lichenicoccus roseus</name>
    <dbReference type="NCBI Taxonomy" id="2683649"/>
    <lineage>
        <taxon>Bacteria</taxon>
        <taxon>Pseudomonadati</taxon>
        <taxon>Pseudomonadota</taxon>
        <taxon>Alphaproteobacteria</taxon>
        <taxon>Acetobacterales</taxon>
        <taxon>Acetobacteraceae</taxon>
        <taxon>Lichenicoccus</taxon>
    </lineage>
</organism>
<accession>A0A5R9J532</accession>
<keyword evidence="2" id="KW-0238">DNA-binding</keyword>
<dbReference type="PANTHER" id="PTHR30461">
    <property type="entry name" value="DNA-INVERTASE FROM LAMBDOID PROPHAGE"/>
    <property type="match status" value="1"/>
</dbReference>
<dbReference type="InterPro" id="IPR050639">
    <property type="entry name" value="SSR_resolvase"/>
</dbReference>
<dbReference type="InterPro" id="IPR006119">
    <property type="entry name" value="Resolv_N"/>
</dbReference>
<dbReference type="SUPFAM" id="SSF53041">
    <property type="entry name" value="Resolvase-like"/>
    <property type="match status" value="1"/>
</dbReference>
<feature type="active site" description="O-(5'-phospho-DNA)-serine intermediate" evidence="4 5">
    <location>
        <position position="9"/>
    </location>
</feature>
<protein>
    <submittedName>
        <fullName evidence="7">Recombinase family protein</fullName>
    </submittedName>
</protein>
<dbReference type="Gene3D" id="3.40.50.1390">
    <property type="entry name" value="Resolvase, N-terminal catalytic domain"/>
    <property type="match status" value="1"/>
</dbReference>
<evidence type="ECO:0000256" key="1">
    <source>
        <dbReference type="ARBA" id="ARBA00022908"/>
    </source>
</evidence>
<dbReference type="PROSITE" id="PS00397">
    <property type="entry name" value="RECOMBINASES_1"/>
    <property type="match status" value="1"/>
</dbReference>
<keyword evidence="1" id="KW-0229">DNA integration</keyword>
<evidence type="ECO:0000256" key="3">
    <source>
        <dbReference type="ARBA" id="ARBA00023172"/>
    </source>
</evidence>
<sequence length="200" mass="20823">MTWGYARVSTLEQTTAPQVDALGSAGVPAAHVISEQISGAIPGAARPGLAGLLSVLRRGDTLAAARLDRLGRDPADVLSLTRNLDRGGIRLRLLDLGADTGTPSGRVLLAVLAAVAGWEREILIERTRDGLSAARSRGQALGRRRSLSAPQRRHAVELATAGHSIREIGRRLGCSASIAHRAIMEGRGGVPGAVSEVVPS</sequence>